<sequence>MYKKADILQRVFAYAIDAAIANLCGLIPAVGGLLGFLYMLLRDGLMDGQSIGKKLLGLKTMTGFGPANYSDSVKRNIIFAIPNLIMVIPLVGWGVGVMVEMIIWIIEIYRVINDPYGRRNGDIWAGTQVVDEKSLM</sequence>
<dbReference type="GO" id="GO:0016020">
    <property type="term" value="C:membrane"/>
    <property type="evidence" value="ECO:0007669"/>
    <property type="project" value="UniProtKB-SubCell"/>
</dbReference>
<keyword evidence="3 5" id="KW-1133">Transmembrane helix</keyword>
<reference evidence="7 8" key="1">
    <citation type="submission" date="2019-08" db="EMBL/GenBank/DDBJ databases">
        <title>Calorimonas adulescens gen. nov., sp. nov., an anaerobic thermophilic bacterium from Sakhalin hot spring.</title>
        <authorList>
            <person name="Khomyakova M.A."/>
            <person name="Merkel A.Y."/>
            <person name="Novikov A."/>
            <person name="Bonch-Osmolovskaya E.A."/>
            <person name="Slobodkin A.I."/>
        </authorList>
    </citation>
    <scope>NUCLEOTIDE SEQUENCE [LARGE SCALE GENOMIC DNA]</scope>
    <source>
        <strain evidence="7 8">A05MB</strain>
    </source>
</reference>
<dbReference type="Pfam" id="PF06271">
    <property type="entry name" value="RDD"/>
    <property type="match status" value="1"/>
</dbReference>
<dbReference type="AlphaFoldDB" id="A0A5D8Q9S5"/>
<keyword evidence="8" id="KW-1185">Reference proteome</keyword>
<feature type="transmembrane region" description="Helical" evidence="5">
    <location>
        <begin position="12"/>
        <end position="41"/>
    </location>
</feature>
<dbReference type="RefSeq" id="WP_149546393.1">
    <property type="nucleotide sequence ID" value="NZ_VTPS01000037.1"/>
</dbReference>
<dbReference type="Proteomes" id="UP000322976">
    <property type="component" value="Unassembled WGS sequence"/>
</dbReference>
<proteinExistence type="predicted"/>
<evidence type="ECO:0000313" key="7">
    <source>
        <dbReference type="EMBL" id="TZE80263.1"/>
    </source>
</evidence>
<organism evidence="7 8">
    <name type="scientific">Calorimonas adulescens</name>
    <dbReference type="NCBI Taxonomy" id="2606906"/>
    <lineage>
        <taxon>Bacteria</taxon>
        <taxon>Bacillati</taxon>
        <taxon>Bacillota</taxon>
        <taxon>Clostridia</taxon>
        <taxon>Thermoanaerobacterales</taxon>
        <taxon>Thermoanaerobacteraceae</taxon>
        <taxon>Calorimonas</taxon>
    </lineage>
</organism>
<dbReference type="EMBL" id="VTPS01000037">
    <property type="protein sequence ID" value="TZE80263.1"/>
    <property type="molecule type" value="Genomic_DNA"/>
</dbReference>
<name>A0A5D8Q9S5_9THEO</name>
<protein>
    <recommendedName>
        <fullName evidence="6">RDD domain-containing protein</fullName>
    </recommendedName>
</protein>
<evidence type="ECO:0000256" key="5">
    <source>
        <dbReference type="SAM" id="Phobius"/>
    </source>
</evidence>
<keyword evidence="4 5" id="KW-0472">Membrane</keyword>
<keyword evidence="2 5" id="KW-0812">Transmembrane</keyword>
<feature type="domain" description="RDD" evidence="6">
    <location>
        <begin position="30"/>
        <end position="125"/>
    </location>
</feature>
<evidence type="ECO:0000313" key="8">
    <source>
        <dbReference type="Proteomes" id="UP000322976"/>
    </source>
</evidence>
<evidence type="ECO:0000256" key="4">
    <source>
        <dbReference type="ARBA" id="ARBA00023136"/>
    </source>
</evidence>
<evidence type="ECO:0000256" key="2">
    <source>
        <dbReference type="ARBA" id="ARBA00022692"/>
    </source>
</evidence>
<feature type="transmembrane region" description="Helical" evidence="5">
    <location>
        <begin position="77"/>
        <end position="106"/>
    </location>
</feature>
<evidence type="ECO:0000259" key="6">
    <source>
        <dbReference type="Pfam" id="PF06271"/>
    </source>
</evidence>
<dbReference type="InterPro" id="IPR010432">
    <property type="entry name" value="RDD"/>
</dbReference>
<comment type="caution">
    <text evidence="7">The sequence shown here is derived from an EMBL/GenBank/DDBJ whole genome shotgun (WGS) entry which is preliminary data.</text>
</comment>
<accession>A0A5D8Q9S5</accession>
<comment type="subcellular location">
    <subcellularLocation>
        <location evidence="1">Membrane</location>
        <topology evidence="1">Multi-pass membrane protein</topology>
    </subcellularLocation>
</comment>
<evidence type="ECO:0000256" key="1">
    <source>
        <dbReference type="ARBA" id="ARBA00004141"/>
    </source>
</evidence>
<evidence type="ECO:0000256" key="3">
    <source>
        <dbReference type="ARBA" id="ARBA00022989"/>
    </source>
</evidence>
<gene>
    <name evidence="7" type="ORF">FWJ32_12990</name>
</gene>